<comment type="caution">
    <text evidence="2">The sequence shown here is derived from an EMBL/GenBank/DDBJ whole genome shotgun (WGS) entry which is preliminary data.</text>
</comment>
<keyword evidence="1" id="KW-1133">Transmembrane helix</keyword>
<proteinExistence type="predicted"/>
<gene>
    <name evidence="2" type="ORF">AYP45_02145</name>
</gene>
<dbReference type="AlphaFoldDB" id="A0A1V4AX27"/>
<reference evidence="2 3" key="1">
    <citation type="journal article" date="2017" name="Water Res.">
        <title>Discovery and metagenomic analysis of an anammox bacterial enrichment related to Candidatus "Brocadia caroliniensis" in a full-scale glycerol-fed nitritation-denitritation separate centrate treatment process.</title>
        <authorList>
            <person name="Park H."/>
            <person name="Brotto A.C."/>
            <person name="van Loosdrecht M.C."/>
            <person name="Chandran K."/>
        </authorList>
    </citation>
    <scope>NUCLEOTIDE SEQUENCE [LARGE SCALE GENOMIC DNA]</scope>
    <source>
        <strain evidence="2">26THWARD</strain>
    </source>
</reference>
<organism evidence="2 3">
    <name type="scientific">Candidatus Brocadia carolinensis</name>
    <dbReference type="NCBI Taxonomy" id="1004156"/>
    <lineage>
        <taxon>Bacteria</taxon>
        <taxon>Pseudomonadati</taxon>
        <taxon>Planctomycetota</taxon>
        <taxon>Candidatus Brocadiia</taxon>
        <taxon>Candidatus Brocadiales</taxon>
        <taxon>Candidatus Brocadiaceae</taxon>
        <taxon>Candidatus Brocadia</taxon>
    </lineage>
</organism>
<protein>
    <submittedName>
        <fullName evidence="2">Uncharacterized protein</fullName>
    </submittedName>
</protein>
<accession>A0A1V4AX27</accession>
<keyword evidence="1" id="KW-0812">Transmembrane</keyword>
<evidence type="ECO:0000313" key="3">
    <source>
        <dbReference type="Proteomes" id="UP000189681"/>
    </source>
</evidence>
<evidence type="ECO:0000313" key="2">
    <source>
        <dbReference type="EMBL" id="OOP57674.1"/>
    </source>
</evidence>
<dbReference type="Proteomes" id="UP000189681">
    <property type="component" value="Unassembled WGS sequence"/>
</dbReference>
<feature type="transmembrane region" description="Helical" evidence="1">
    <location>
        <begin position="64"/>
        <end position="82"/>
    </location>
</feature>
<evidence type="ECO:0000256" key="1">
    <source>
        <dbReference type="SAM" id="Phobius"/>
    </source>
</evidence>
<dbReference type="EMBL" id="AYTS01000020">
    <property type="protein sequence ID" value="OOP57674.1"/>
    <property type="molecule type" value="Genomic_DNA"/>
</dbReference>
<keyword evidence="1" id="KW-0472">Membrane</keyword>
<name>A0A1V4AX27_9BACT</name>
<feature type="transmembrane region" description="Helical" evidence="1">
    <location>
        <begin position="38"/>
        <end position="57"/>
    </location>
</feature>
<sequence length="83" mass="9093">MNLQQLIILSLITFFASNVAFGQEATSGIMSIPQRIGDFIGGASPFILIGLGILLIFIQKLAKYIGIFLLIIGVVRIIFLFIH</sequence>